<evidence type="ECO:0000313" key="3">
    <source>
        <dbReference type="Proteomes" id="UP000049077"/>
    </source>
</evidence>
<dbReference type="EMBL" id="CCJX01000075">
    <property type="protein sequence ID" value="CDT21865.1"/>
    <property type="molecule type" value="Genomic_DNA"/>
</dbReference>
<name>A0ABP1WX72_9VIBR</name>
<proteinExistence type="predicted"/>
<reference evidence="2 3" key="1">
    <citation type="submission" date="2014-06" db="EMBL/GenBank/DDBJ databases">
        <authorList>
            <person name="Le Roux F."/>
        </authorList>
    </citation>
    <scope>NUCLEOTIDE SEQUENCE [LARGE SCALE GENOMIC DNA]</scope>
    <source>
        <strain evidence="2 3">J5-4</strain>
    </source>
</reference>
<protein>
    <submittedName>
        <fullName evidence="2">Uncharacterized protein</fullName>
    </submittedName>
</protein>
<keyword evidence="1" id="KW-0472">Membrane</keyword>
<keyword evidence="1" id="KW-1133">Transmembrane helix</keyword>
<accession>A0ABP1WX72</accession>
<sequence>MALDQELLSKALKVVENYEFFACLSVFNCVLWCVLILFVVIYVCSNLI</sequence>
<evidence type="ECO:0000313" key="2">
    <source>
        <dbReference type="EMBL" id="CDT21865.1"/>
    </source>
</evidence>
<gene>
    <name evidence="2" type="ORF">VCR4J5_1660031</name>
</gene>
<feature type="transmembrane region" description="Helical" evidence="1">
    <location>
        <begin position="20"/>
        <end position="44"/>
    </location>
</feature>
<organism evidence="2 3">
    <name type="scientific">Vibrio crassostreae</name>
    <dbReference type="NCBI Taxonomy" id="246167"/>
    <lineage>
        <taxon>Bacteria</taxon>
        <taxon>Pseudomonadati</taxon>
        <taxon>Pseudomonadota</taxon>
        <taxon>Gammaproteobacteria</taxon>
        <taxon>Vibrionales</taxon>
        <taxon>Vibrionaceae</taxon>
        <taxon>Vibrio</taxon>
    </lineage>
</organism>
<keyword evidence="3" id="KW-1185">Reference proteome</keyword>
<comment type="caution">
    <text evidence="2">The sequence shown here is derived from an EMBL/GenBank/DDBJ whole genome shotgun (WGS) entry which is preliminary data.</text>
</comment>
<evidence type="ECO:0000256" key="1">
    <source>
        <dbReference type="SAM" id="Phobius"/>
    </source>
</evidence>
<keyword evidence="1" id="KW-0812">Transmembrane</keyword>
<dbReference type="Proteomes" id="UP000049077">
    <property type="component" value="Unassembled WGS sequence"/>
</dbReference>